<evidence type="ECO:0000313" key="6">
    <source>
        <dbReference type="Proteomes" id="UP001207930"/>
    </source>
</evidence>
<evidence type="ECO:0000259" key="3">
    <source>
        <dbReference type="Pfam" id="PF13204"/>
    </source>
</evidence>
<feature type="chain" id="PRO_5045327549" evidence="1">
    <location>
        <begin position="28"/>
        <end position="1247"/>
    </location>
</feature>
<dbReference type="RefSeq" id="WP_264502452.1">
    <property type="nucleotide sequence ID" value="NZ_JAPDDS010000010.1"/>
</dbReference>
<feature type="signal peptide" evidence="1">
    <location>
        <begin position="1"/>
        <end position="27"/>
    </location>
</feature>
<dbReference type="InterPro" id="IPR032260">
    <property type="entry name" value="DUF5060"/>
</dbReference>
<dbReference type="InterPro" id="IPR025277">
    <property type="entry name" value="Apiosidase-like_cat_dom"/>
</dbReference>
<dbReference type="EMBL" id="JAPDDS010000010">
    <property type="protein sequence ID" value="MCW1886496.1"/>
    <property type="molecule type" value="Genomic_DNA"/>
</dbReference>
<keyword evidence="1" id="KW-0732">Signal</keyword>
<dbReference type="Pfam" id="PF12904">
    <property type="entry name" value="Collagen_bind_2"/>
    <property type="match status" value="1"/>
</dbReference>
<gene>
    <name evidence="5" type="ORF">OKA04_17290</name>
</gene>
<dbReference type="PANTHER" id="PTHR37836">
    <property type="entry name" value="LMO1036 PROTEIN"/>
    <property type="match status" value="1"/>
</dbReference>
<proteinExistence type="predicted"/>
<organism evidence="5 6">
    <name type="scientific">Luteolibacter flavescens</name>
    <dbReference type="NCBI Taxonomy" id="1859460"/>
    <lineage>
        <taxon>Bacteria</taxon>
        <taxon>Pseudomonadati</taxon>
        <taxon>Verrucomicrobiota</taxon>
        <taxon>Verrucomicrobiia</taxon>
        <taxon>Verrucomicrobiales</taxon>
        <taxon>Verrucomicrobiaceae</taxon>
        <taxon>Luteolibacter</taxon>
    </lineage>
</organism>
<dbReference type="InterPro" id="IPR013783">
    <property type="entry name" value="Ig-like_fold"/>
</dbReference>
<dbReference type="Gene3D" id="2.60.40.10">
    <property type="entry name" value="Immunoglobulins"/>
    <property type="match status" value="2"/>
</dbReference>
<dbReference type="Proteomes" id="UP001207930">
    <property type="component" value="Unassembled WGS sequence"/>
</dbReference>
<comment type="caution">
    <text evidence="5">The sequence shown here is derived from an EMBL/GenBank/DDBJ whole genome shotgun (WGS) entry which is preliminary data.</text>
</comment>
<feature type="domain" description="Apiosidase-like catalytic" evidence="3">
    <location>
        <begin position="136"/>
        <end position="464"/>
    </location>
</feature>
<evidence type="ECO:0000259" key="2">
    <source>
        <dbReference type="Pfam" id="PF12904"/>
    </source>
</evidence>
<feature type="domain" description="DUF5060" evidence="4">
    <location>
        <begin position="32"/>
        <end position="99"/>
    </location>
</feature>
<keyword evidence="6" id="KW-1185">Reference proteome</keyword>
<reference evidence="5 6" key="1">
    <citation type="submission" date="2022-10" db="EMBL/GenBank/DDBJ databases">
        <title>Luteolibacter flavescens strain MCCC 1K03193, whole genome shotgun sequencing project.</title>
        <authorList>
            <person name="Zhao G."/>
            <person name="Shen L."/>
        </authorList>
    </citation>
    <scope>NUCLEOTIDE SEQUENCE [LARGE SCALE GENOMIC DNA]</scope>
    <source>
        <strain evidence="5 6">MCCC 1K03193</strain>
    </source>
</reference>
<dbReference type="Pfam" id="PF16586">
    <property type="entry name" value="DUF5060"/>
    <property type="match status" value="1"/>
</dbReference>
<accession>A0ABT3FSD7</accession>
<dbReference type="Pfam" id="PF13204">
    <property type="entry name" value="Apiosidase"/>
    <property type="match status" value="1"/>
</dbReference>
<dbReference type="PANTHER" id="PTHR37836:SF2">
    <property type="entry name" value="DUF4038 DOMAIN-CONTAINING PROTEIN"/>
    <property type="match status" value="1"/>
</dbReference>
<evidence type="ECO:0000259" key="4">
    <source>
        <dbReference type="Pfam" id="PF16586"/>
    </source>
</evidence>
<name>A0ABT3FSD7_9BACT</name>
<dbReference type="InterPro" id="IPR024749">
    <property type="entry name" value="Collagen-bd_put"/>
</dbReference>
<sequence>MIPTSPRFSFILGSGLALPLLTGALEAADFTAEQWRVAEIPLTSAIAYPDPFQDVEVTATFTGPGGQIITRPAFWDGGNTWRVRFAPTATGEWTMTTTCTDAGNSGLQGITRSVQCDAYTGTLPLYQRGFVKVAPSGRYFTYADGTPFFYLGDTHWIFIHERFSTSNVPGVPSQFKYTVDKRVDQGFTVFQSESIHVPHGEGAHDDPSEEPHADFTDGFTAADLPGLENMDRKFAYVADKGLLHAHAGITWAQDPANPVFTEDYMGRLGRYWAARFGAYPVLWTVAQEIDPYMYGAFNATTIQRWFAGAQGMTEHDGYGHPLGAHMENMGSIASDPRRSTWSAKPYHKWWPVQMQGDLSGHTGPRNFYNSTPAKPVVLYEGPYDHFWTDTKGARGAGYKAFQWGMCGYGYGAAGVWNDIYALGDYGTAYQMPARYMDWHTGANLPAGQQMTYLRNFYTSLEWWKLVPRFDDAAWSAFVEPARSLLSSDGDKTFVVYFFGSGTTTGTLRGMAATTYEASWFDPRTGATTKIGGVTPVNGQWNLPARPDAEDWVLLVKQAPATVMPSPAAGANASASQKTVSWTTPGMPSNLSYEVRFGDATRYDITRPHSNLYLITPPGGTTATTWPLPSSLVPGTNYYWMLSVTDPATSSTTDYTFYFTTVGGAATVPVPNGSFEIPGQLEGQNWARVSPAWNPGVVANGYQQNNLNSPASAHMSATSANGGNWFALINANVGKISQSLNTMVSVGDTVSVTFQGGRGRTGVSTAAGGTFNASLVVGTTKYTIPVNTSLQANNAWQPYTITQTVTNGGPLGIEFSAVSGDPWLDNIGAVTITPAPVYSVTLDGPAEGQRYLSGSEVTATATVANGTGPYTVSYELSRDGGAWTDAGSSSAAPYTANFGALANGSYQLRATVTDRGAANATLTSMQRSFIVSPVRLIPVENGSFETTGTLTTNSWARIAPGWNPGTTAAAGYQQNSAADTNSRHLSHTSPGGGVWFALMNANTISITRDLGSTVEAGDTLAMNFYAGRGSAGLSTAPGGVFKAEFIVGTTVYDMVVDTTTQGYDTWQLHTLAKTIENGGNLSIRFTAVSGDPWLDNISAVSVTKAGSGASYDAWISGQEGVAMEDRGFSGDADKDGVANGLVWLLGGDSVLSGGLQLAPTGVANPDGTLTLTFNCLGPASRGPATVAVQYSDDNQAWQTAAVPDISSTVNGVEFTVEGTDLLHVTAKIPPVHNGDPRLFGRVTAAMPE</sequence>
<feature type="domain" description="Putative collagen-binding" evidence="2">
    <location>
        <begin position="484"/>
        <end position="555"/>
    </location>
</feature>
<evidence type="ECO:0000313" key="5">
    <source>
        <dbReference type="EMBL" id="MCW1886496.1"/>
    </source>
</evidence>
<dbReference type="Gene3D" id="3.20.20.80">
    <property type="entry name" value="Glycosidases"/>
    <property type="match status" value="1"/>
</dbReference>
<protein>
    <submittedName>
        <fullName evidence="5">DUF4038 domain-containing protein</fullName>
    </submittedName>
</protein>
<evidence type="ECO:0000256" key="1">
    <source>
        <dbReference type="SAM" id="SignalP"/>
    </source>
</evidence>